<dbReference type="GO" id="GO:0031966">
    <property type="term" value="C:mitochondrial membrane"/>
    <property type="evidence" value="ECO:0007669"/>
    <property type="project" value="UniProtKB-SubCell"/>
</dbReference>
<feature type="transmembrane region" description="Helical" evidence="14">
    <location>
        <begin position="6"/>
        <end position="26"/>
    </location>
</feature>
<keyword evidence="9 13" id="KW-0406">Ion transport</keyword>
<evidence type="ECO:0000256" key="4">
    <source>
        <dbReference type="ARBA" id="ARBA00022547"/>
    </source>
</evidence>
<accession>A0A075QV62</accession>
<keyword evidence="10 13" id="KW-0496">Mitochondrion</keyword>
<evidence type="ECO:0000256" key="14">
    <source>
        <dbReference type="SAM" id="Phobius"/>
    </source>
</evidence>
<evidence type="ECO:0000313" key="15">
    <source>
        <dbReference type="EMBL" id="AIG22971.1"/>
    </source>
</evidence>
<geneLocation type="mitochondrion" evidence="15"/>
<dbReference type="GO" id="GO:0045259">
    <property type="term" value="C:proton-transporting ATP synthase complex"/>
    <property type="evidence" value="ECO:0007669"/>
    <property type="project" value="UniProtKB-KW"/>
</dbReference>
<dbReference type="GO" id="GO:0015986">
    <property type="term" value="P:proton motive force-driven ATP synthesis"/>
    <property type="evidence" value="ECO:0007669"/>
    <property type="project" value="InterPro"/>
</dbReference>
<proteinExistence type="inferred from homology"/>
<dbReference type="AlphaFoldDB" id="A0A075QV62"/>
<evidence type="ECO:0000256" key="7">
    <source>
        <dbReference type="ARBA" id="ARBA00022989"/>
    </source>
</evidence>
<keyword evidence="5 13" id="KW-0812">Transmembrane</keyword>
<evidence type="ECO:0000256" key="5">
    <source>
        <dbReference type="ARBA" id="ARBA00022692"/>
    </source>
</evidence>
<evidence type="ECO:0000256" key="3">
    <source>
        <dbReference type="ARBA" id="ARBA00022448"/>
    </source>
</evidence>
<dbReference type="Pfam" id="PF00895">
    <property type="entry name" value="ATP-synt_8"/>
    <property type="match status" value="1"/>
</dbReference>
<dbReference type="EMBL" id="KJ868104">
    <property type="protein sequence ID" value="AIG22971.1"/>
    <property type="molecule type" value="Genomic_DNA"/>
</dbReference>
<reference evidence="15" key="1">
    <citation type="journal article" date="2014" name="Mol. Biol. Evol.">
        <title>Molecular phylogeny, biogeography, and habitat preference evolution of marsupials.</title>
        <authorList>
            <person name="Mitchell K.J."/>
            <person name="Pratt R.C."/>
            <person name="Watson L.N."/>
            <person name="Gibb G.C."/>
            <person name="Llamas B."/>
            <person name="Kasper M."/>
            <person name="Edson J."/>
            <person name="Hopwood B."/>
            <person name="Male D."/>
            <person name="Armstrong K."/>
            <person name="Meyer M."/>
            <person name="Hofreiter M."/>
            <person name="Austin J."/>
            <person name="Donnellan S.C."/>
            <person name="Lee M.S.Y."/>
            <person name="Phillips M.J."/>
            <person name="Cooper A."/>
        </authorList>
    </citation>
    <scope>NUCLEOTIDE SEQUENCE</scope>
</reference>
<evidence type="ECO:0000256" key="8">
    <source>
        <dbReference type="ARBA" id="ARBA00022990"/>
    </source>
</evidence>
<keyword evidence="4 13" id="KW-0138">CF(0)</keyword>
<keyword evidence="7 14" id="KW-1133">Transmembrane helix</keyword>
<keyword evidence="8" id="KW-0007">Acetylation</keyword>
<comment type="similarity">
    <text evidence="2 13">Belongs to the ATPase protein 8 family.</text>
</comment>
<comment type="subcellular location">
    <subcellularLocation>
        <location evidence="1 13">Mitochondrion membrane</location>
        <topology evidence="1 13">Single-pass membrane protein</topology>
    </subcellularLocation>
</comment>
<dbReference type="InterPro" id="IPR039017">
    <property type="entry name" value="ATP8_mammal"/>
</dbReference>
<evidence type="ECO:0000256" key="13">
    <source>
        <dbReference type="RuleBase" id="RU003661"/>
    </source>
</evidence>
<protein>
    <recommendedName>
        <fullName evidence="13">ATP synthase complex subunit 8</fullName>
    </recommendedName>
</protein>
<evidence type="ECO:0000256" key="2">
    <source>
        <dbReference type="ARBA" id="ARBA00008892"/>
    </source>
</evidence>
<dbReference type="PANTHER" id="PTHR13722:SF0">
    <property type="entry name" value="ATP SYNTHASE PROTEIN 8"/>
    <property type="match status" value="1"/>
</dbReference>
<keyword evidence="11 14" id="KW-0472">Membrane</keyword>
<dbReference type="GO" id="GO:0015078">
    <property type="term" value="F:proton transmembrane transporter activity"/>
    <property type="evidence" value="ECO:0007669"/>
    <property type="project" value="InterPro"/>
</dbReference>
<evidence type="ECO:0000256" key="10">
    <source>
        <dbReference type="ARBA" id="ARBA00023128"/>
    </source>
</evidence>
<evidence type="ECO:0000256" key="11">
    <source>
        <dbReference type="ARBA" id="ARBA00023136"/>
    </source>
</evidence>
<keyword evidence="3 13" id="KW-0813">Transport</keyword>
<dbReference type="PANTHER" id="PTHR13722">
    <property type="entry name" value="ATP SYNTHASE PROTEIN 8"/>
    <property type="match status" value="1"/>
</dbReference>
<evidence type="ECO:0000256" key="12">
    <source>
        <dbReference type="ARBA" id="ARBA00023310"/>
    </source>
</evidence>
<evidence type="ECO:0000256" key="6">
    <source>
        <dbReference type="ARBA" id="ARBA00022781"/>
    </source>
</evidence>
<dbReference type="InterPro" id="IPR001421">
    <property type="entry name" value="ATP8_metazoa"/>
</dbReference>
<keyword evidence="12" id="KW-0066">ATP synthesis</keyword>
<evidence type="ECO:0000256" key="9">
    <source>
        <dbReference type="ARBA" id="ARBA00023065"/>
    </source>
</evidence>
<keyword evidence="6 13" id="KW-0375">Hydrogen ion transport</keyword>
<sequence length="69" mass="8242">MPQLDTSTWFLTITLMIISLFCLFQLKMMNQNMISITTPTEQKKLTKITLPWEQKWTKIYLLHSSHLQL</sequence>
<gene>
    <name evidence="15" type="primary">ATP8</name>
</gene>
<organism evidence="15">
    <name type="scientific">Caluromys lanatus</name>
    <name type="common">Brown-eared woolly opossum</name>
    <dbReference type="NCBI Taxonomy" id="42713"/>
    <lineage>
        <taxon>Eukaryota</taxon>
        <taxon>Metazoa</taxon>
        <taxon>Chordata</taxon>
        <taxon>Craniata</taxon>
        <taxon>Vertebrata</taxon>
        <taxon>Euteleostomi</taxon>
        <taxon>Mammalia</taxon>
        <taxon>Metatheria</taxon>
        <taxon>Didelphimorphia</taxon>
        <taxon>Didelphidae</taxon>
        <taxon>Caluromys</taxon>
    </lineage>
</organism>
<evidence type="ECO:0000256" key="1">
    <source>
        <dbReference type="ARBA" id="ARBA00004304"/>
    </source>
</evidence>
<name>A0A075QV62_CALLN</name>